<feature type="disulfide bond" evidence="32">
    <location>
        <begin position="229"/>
        <end position="240"/>
    </location>
</feature>
<keyword evidence="7 32" id="KW-1168">Fusion of virus membrane with host membrane</keyword>
<dbReference type="GO" id="GO:0019031">
    <property type="term" value="C:viral envelope"/>
    <property type="evidence" value="ECO:0007669"/>
    <property type="project" value="UniProtKB-KW"/>
</dbReference>
<keyword evidence="10 32" id="KW-1165">Clathrin-mediated endocytosis of virus by host</keyword>
<comment type="function">
    <text evidence="32">Transmembrane protein gp41: Acts as a class I viral fusion protein. Under the current model, the protein has at least 3 conformational states: pre-fusion native state, pre-hairpin intermediate state, and post-fusion hairpin state. During fusion of viral and target intracellular membranes, the coiled coil regions (heptad repeats) assume a trimer-of-hairpins structure, positioning the fusion peptide in close proximity to the C-terminal region of the ectodomain. The formation of this structure appears to drive apposition and subsequent fusion of viral and target cell membranes. Complete fusion occurs in host cell endosomes and is dynamin-dependent, however some lipid transfer might occur at the plasma membrane. The virus undergoes clathrin-dependent internalization long before endosomal fusion, thus minimizing the surface exposure of conserved viral epitopes during fusion and reducing the efficacy of inhibitors targeting these epitopes. Membranes fusion leads to delivery of the nucleocapsid into the cytoplasm.</text>
</comment>
<comment type="subunit">
    <text evidence="32">The mature envelope protein (Env) consists of a homotrimer of non-covalently associated gp120-gp41 heterodimers. The resulting complex protrudes from the virus surface as a spike. There seems to be as few as 10 spikes on the average virion. Surface protein gp120 interacts with host CD4, CCR5 and CXCR4. Gp120 also interacts with the C-type lectins CD209/DC-SIGN and CLEC4M/DC-SIGNR (collectively referred to as DC-SIGN(R)). Gp120 and gp41 interact with GalCer. Gp120 interacts with host ITGA4/ITGB7 complex; on CD4+ T-cells, this interaction results in rapid activation of integrin ITGAL/LFA-1, which facilitates efficient cell-to-cell spreading of HIV-1. Gp120 interacts with cell-associated heparan sulfate; this interaction increases virus infectivity on permissive cells and may be involved in infection of CD4- cells.</text>
</comment>
<keyword evidence="12 32" id="KW-1162">Viral penetration into host cytoplasm</keyword>
<evidence type="ECO:0000256" key="6">
    <source>
        <dbReference type="ARBA" id="ARBA00004650"/>
    </source>
</evidence>
<keyword evidence="25 32" id="KW-0472">Membrane</keyword>
<feature type="domain" description="Retroviral envelope protein GP41-like" evidence="36">
    <location>
        <begin position="524"/>
        <end position="714"/>
    </location>
</feature>
<dbReference type="HAMAP" id="MF_04083">
    <property type="entry name" value="HIV_ENV"/>
    <property type="match status" value="1"/>
</dbReference>
<dbReference type="GO" id="GO:0052031">
    <property type="term" value="P:symbiont-mediated perturbation of host defense response"/>
    <property type="evidence" value="ECO:0007669"/>
    <property type="project" value="UniProtKB-UniRule"/>
</dbReference>
<sequence length="850" mass="96132">MRVTGIKKNYRHLWRWGTMLLGMLMICSAVGKLWVTVYYGVPVWKEATTTLFCASDAKAYDTEVHNVWATHACVPTDPNPQELVLKNVTENFNMWKNEMVTQMHEDVISLWDQSLKPCVKLTPLCVTLECGNVSRNSNDTHNETHYESMKNCSFNATTVLQDRKQKVHALFYRLDIVPLTERNSSENSSEYYRLINCNTSAITQACPKVTFDPIPIHYCTPAGYAILKCNDELFNGTGPCHNVSTVQCTHGIKPVVSTQLLLNGSLAEKEIIIRSENLTNNVKTIIVHLNKSVEIVCTRPSNNTRKSIRIGPGQTFYATGDIIGDIRQAHCNISETRWSETLQMVSEKLAEHFQNKTIKFNSSSGGDLEITTHSFNCRGEFFYCNTSGLFNGTYKANNTESNSSSIITIPCKIKQIINMWQEVGRAIYAPPIAGNITCKSNITGLLLVRDGGNEQNNTEETFRPGGGDMRDNWRSELYKYKVVEIKPLGVAPTEAKRRVVEREKRAVGIGAVFLGFLGAAGSTMGAASITLTVQARQLLSGIVQQQSNLLRAIEAQQHLLQLTVWGIKQLQTRVLAIERYLKDQQLLGIWGCSGKLICTTAVPWNSSWSNKSQGEIWDNMTWMQWDKEISNYTNTIYRLLEDSQNQQERNEKDLLALDSWKNLWNWFNITNWLWYIKIFIMIVGGLIGLRIIFAVLSIVRRVRQGYSPLSFQTPTPNPGGPDRLGRIEEEGGEQDRDRSIRLVNGFLALAWDDLRNLCLFSYHRLRDFILVTARVVELLGRSSLRGLQRGWEALKYLGSLVQYWGQELKKSAISLIDTIAIAVAEGTDRIIELVQGLCRRIRQGFEAALQ</sequence>
<keyword evidence="23 32" id="KW-1039">Host endosome</keyword>
<comment type="similarity">
    <text evidence="32">Belongs to the HIV-1 env protein family.</text>
</comment>
<evidence type="ECO:0000256" key="32">
    <source>
        <dbReference type="HAMAP-Rule" id="MF_04083"/>
    </source>
</evidence>
<keyword evidence="30 32" id="KW-0449">Lipoprotein</keyword>
<dbReference type="SUPFAM" id="SSF58069">
    <property type="entry name" value="Virus ectodomain"/>
    <property type="match status" value="1"/>
</dbReference>
<evidence type="ECO:0000256" key="3">
    <source>
        <dbReference type="ARBA" id="ARBA00004505"/>
    </source>
</evidence>
<evidence type="ECO:0000259" key="36">
    <source>
        <dbReference type="Pfam" id="PF00517"/>
    </source>
</evidence>
<evidence type="ECO:0000256" key="23">
    <source>
        <dbReference type="ARBA" id="ARBA00023046"/>
    </source>
</evidence>
<dbReference type="Gene3D" id="2.170.40.20">
    <property type="entry name" value="Human immunodeficiency virus 1, Gp160, envelope glycoprotein"/>
    <property type="match status" value="2"/>
</dbReference>
<comment type="domain">
    <text evidence="32">The membrane proximal external region (MPER) present in gp41 is a tryptophan-rich region recognized by the antibodies 2F5, Z13, and 4E10. MPER seems to play a role in fusion.</text>
</comment>
<keyword evidence="8 32" id="KW-1170">Fusion of virus membrane with host endosomal membrane</keyword>
<feature type="disulfide bond" evidence="32">
    <location>
        <begin position="592"/>
        <end position="598"/>
    </location>
</feature>
<dbReference type="FunFam" id="2.170.40.20:FF:000003">
    <property type="entry name" value="Envelope glycoprotein gp160"/>
    <property type="match status" value="1"/>
</dbReference>
<keyword evidence="15 32" id="KW-0053">Apoptosis</keyword>
<evidence type="ECO:0000256" key="28">
    <source>
        <dbReference type="ARBA" id="ARBA00023180"/>
    </source>
</evidence>
<evidence type="ECO:0000256" key="34">
    <source>
        <dbReference type="SAM" id="MobiDB-lite"/>
    </source>
</evidence>
<dbReference type="GO" id="GO:0020002">
    <property type="term" value="C:host cell plasma membrane"/>
    <property type="evidence" value="ECO:0007669"/>
    <property type="project" value="UniProtKB-SubCell"/>
</dbReference>
<dbReference type="GO" id="GO:0019062">
    <property type="term" value="P:virion attachment to host cell"/>
    <property type="evidence" value="ECO:0007669"/>
    <property type="project" value="UniProtKB-UniRule"/>
</dbReference>
<dbReference type="GO" id="GO:1903908">
    <property type="term" value="P:positive regulation of plasma membrane raft polarization"/>
    <property type="evidence" value="ECO:0007669"/>
    <property type="project" value="UniProtKB-UniRule"/>
</dbReference>
<dbReference type="CDD" id="cd09909">
    <property type="entry name" value="HIV-1-like_HR1-HR2"/>
    <property type="match status" value="1"/>
</dbReference>
<comment type="function">
    <text evidence="32">Envelope glycoprotein gp160: Oligomerizes in the host endoplasmic reticulum into predominantly trimers. In a second time, gp160 transits in the host Golgi, where glycosylation is completed. The precursor is then proteolytically cleaved in the trans-Golgi and thereby activated by cellular furin or furin-like proteases to produce gp120 and gp41.</text>
</comment>
<dbReference type="GO" id="GO:0044175">
    <property type="term" value="C:host cell endosome membrane"/>
    <property type="evidence" value="ECO:0007669"/>
    <property type="project" value="UniProtKB-SubCell"/>
</dbReference>
<keyword evidence="21 32" id="KW-1164">Virus endocytosis by host</keyword>
<evidence type="ECO:0000256" key="8">
    <source>
        <dbReference type="ARBA" id="ARBA00022510"/>
    </source>
</evidence>
<keyword evidence="29 32" id="KW-0899">Viral immunoevasion</keyword>
<organismHost>
    <name type="scientific">Homo sapiens</name>
    <name type="common">Human</name>
    <dbReference type="NCBI Taxonomy" id="9606"/>
</organismHost>
<dbReference type="Gene3D" id="1.20.5.490">
    <property type="entry name" value="Single helix bin"/>
    <property type="match status" value="1"/>
</dbReference>
<feature type="short sequence motif" description="YXXL motif; contains endocytosis signal" evidence="32">
    <location>
        <begin position="706"/>
        <end position="709"/>
    </location>
</feature>
<dbReference type="GO" id="GO:0055036">
    <property type="term" value="C:virion membrane"/>
    <property type="evidence" value="ECO:0007669"/>
    <property type="project" value="UniProtKB-SubCell"/>
</dbReference>
<feature type="lipid moiety-binding region" description="S-palmitoyl cysteine; by host" evidence="32">
    <location>
        <position position="838"/>
    </location>
</feature>
<evidence type="ECO:0000256" key="33">
    <source>
        <dbReference type="RuleBase" id="RU363095"/>
    </source>
</evidence>
<dbReference type="InterPro" id="IPR000328">
    <property type="entry name" value="GP41-like"/>
</dbReference>
<evidence type="ECO:0000256" key="16">
    <source>
        <dbReference type="ARBA" id="ARBA00022729"/>
    </source>
</evidence>
<evidence type="ECO:0000256" key="24">
    <source>
        <dbReference type="ARBA" id="ARBA00023054"/>
    </source>
</evidence>
<comment type="domain">
    <text evidence="32">The YXXL motif is involved in determining the exact site of viral release at the surface of infected mononuclear cells and promotes endocytosis. YXXL and di-leucine endocytosis motifs interact directly or indirectly with the clathrin adapter complexes, opperate independently, and their activities are not additive.</text>
</comment>
<dbReference type="InterPro" id="IPR037527">
    <property type="entry name" value="Gp160"/>
</dbReference>
<feature type="region of interest" description="MPER; binding to GalCer" evidence="32">
    <location>
        <begin position="656"/>
        <end position="677"/>
    </location>
</feature>
<dbReference type="FunFam" id="1.10.287.210:FF:000001">
    <property type="entry name" value="Envelope glycoprotein gp160"/>
    <property type="match status" value="1"/>
</dbReference>
<comment type="subcellular location">
    <molecule>Surface protein gp120</molecule>
    <subcellularLocation>
        <location evidence="32">Virion membrane</location>
        <topology evidence="32">Peripheral membrane protein</topology>
    </subcellularLocation>
    <subcellularLocation>
        <location evidence="32">Host cell membrane</location>
        <topology evidence="32">Peripheral membrane protein</topology>
    </subcellularLocation>
    <subcellularLocation>
        <location evidence="32">Host endosome membrane</location>
        <topology evidence="32">Single-pass type I membrane protein</topology>
    </subcellularLocation>
    <text evidence="32">The surface protein is not anchored to the viral envelope, but associates with the extravirion surface through its binding to TM. It is probably concentrated at the site of budding and incorporated into the virions possibly by contacts between the cytoplasmic tail of Env and the N-terminus of Gag.</text>
</comment>
<feature type="domain" description="Human immunodeficiency virus 1 envelope glycoprotein Gp120" evidence="35">
    <location>
        <begin position="138"/>
        <end position="505"/>
    </location>
</feature>
<dbReference type="Pfam" id="PF00517">
    <property type="entry name" value="GP41"/>
    <property type="match status" value="1"/>
</dbReference>
<feature type="disulfide bond" evidence="32">
    <location>
        <begin position="219"/>
        <end position="248"/>
    </location>
</feature>
<feature type="region of interest" description="Immunosuppression" evidence="32">
    <location>
        <begin position="568"/>
        <end position="586"/>
    </location>
</feature>
<dbReference type="GO" id="GO:0019064">
    <property type="term" value="P:fusion of virus membrane with host plasma membrane"/>
    <property type="evidence" value="ECO:0007669"/>
    <property type="project" value="UniProtKB-UniRule"/>
</dbReference>
<comment type="miscellaneous">
    <text evidence="32">Inhibitors targeting HIV-1 viral envelope proteins are used as antiretroviral drugs. Attachment of virions to the cell surface via non-specific interactions and CD4 binding can be blocked by inhibitors that include cyanovirin-N, cyclotriazadisulfonamide analogs, PRO 2000, TNX 355 and PRO 542. In addition, BMS 806 can block CD4-induced conformational changes. Env interactions with the coreceptor molecules can be targeted by CCR5 antagonists including SCH-D, maraviroc (UK 427857) and aplaviroc (GW 873140), and the CXCR4 antagonist AMD 070. Fusion of viral and cellular membranes can be inhibited by peptides such as enfuvirtide and tifuvirtide (T 1249). Resistance to inhibitors associated with mutations in Env are observed. Most of the time, single mutations confer only a modest reduction in drug susceptibility. Combination of several mutations is usually required to develop a high-level drug resistance.</text>
</comment>
<evidence type="ECO:0000256" key="9">
    <source>
        <dbReference type="ARBA" id="ARBA00022511"/>
    </source>
</evidence>
<evidence type="ECO:0000313" key="37">
    <source>
        <dbReference type="EMBL" id="ARR71473.1"/>
    </source>
</evidence>
<protein>
    <recommendedName>
        <fullName evidence="32">Envelope glycoprotein gp160</fullName>
    </recommendedName>
    <alternativeName>
        <fullName evidence="32">Env polyprotein</fullName>
    </alternativeName>
    <component>
        <recommendedName>
            <fullName evidence="32">Surface protein gp120</fullName>
            <shortName evidence="32">SU</shortName>
        </recommendedName>
        <alternativeName>
            <fullName evidence="32">Glycoprotein 120</fullName>
            <shortName evidence="32">gp120</shortName>
        </alternativeName>
    </component>
    <component>
        <recommendedName>
            <fullName evidence="32">Transmembrane protein gp41</fullName>
            <shortName evidence="32">TM</shortName>
        </recommendedName>
        <alternativeName>
            <fullName evidence="32">Glycoprotein 41</fullName>
            <shortName evidence="32">gp41</shortName>
        </alternativeName>
    </component>
</protein>
<organism evidence="37">
    <name type="scientific">Human immunodeficiency virus type 1</name>
    <name type="common">HIV-1</name>
    <dbReference type="NCBI Taxonomy" id="11676"/>
    <lineage>
        <taxon>Viruses</taxon>
        <taxon>Riboviria</taxon>
        <taxon>Pararnavirae</taxon>
        <taxon>Artverviricota</taxon>
        <taxon>Revtraviricetes</taxon>
        <taxon>Ortervirales</taxon>
        <taxon>Retroviridae</taxon>
        <taxon>Orthoretrovirinae</taxon>
        <taxon>Lentivirus</taxon>
        <taxon>Lentivirus humimdef1</taxon>
    </lineage>
</organism>
<keyword evidence="28 32" id="KW-0325">Glycoprotein</keyword>
<keyword evidence="20 32" id="KW-0261">Viral envelope protein</keyword>
<evidence type="ECO:0000256" key="30">
    <source>
        <dbReference type="ARBA" id="ARBA00023288"/>
    </source>
</evidence>
<evidence type="ECO:0000256" key="14">
    <source>
        <dbReference type="ARBA" id="ARBA00022692"/>
    </source>
</evidence>
<feature type="lipid moiety-binding region" description="S-palmitoyl cysteine; by host" evidence="32">
    <location>
        <position position="758"/>
    </location>
</feature>
<keyword evidence="9 32" id="KW-1032">Host cell membrane</keyword>
<comment type="PTM">
    <text evidence="32">Palmitoylation of the transmembrane protein and of Env polyprotein (prior to its proteolytic cleavage) is essential for their association with host cell membrane lipid rafts. Palmitoylation is therefore required for envelope trafficking to classical lipid rafts, but not for viral replication.</text>
</comment>
<comment type="domain">
    <text evidence="32 33">The 17 amino acids long immunosuppressive region is present in many retroviral envelope proteins. Synthetic peptides derived from this relatively conserved sequence inhibit immune function in vitro and in vivo.</text>
</comment>
<dbReference type="Gene3D" id="1.10.287.210">
    <property type="match status" value="1"/>
</dbReference>
<feature type="region of interest" description="Fusion peptide" evidence="32">
    <location>
        <begin position="506"/>
        <end position="526"/>
    </location>
</feature>
<accession>A0A2H4I1P5</accession>
<evidence type="ECO:0000256" key="4">
    <source>
        <dbReference type="ARBA" id="ARBA00004563"/>
    </source>
</evidence>
<feature type="transmembrane region" description="Helical" evidence="33">
    <location>
        <begin position="672"/>
        <end position="699"/>
    </location>
</feature>
<feature type="region of interest" description="Disordered" evidence="34">
    <location>
        <begin position="709"/>
        <end position="735"/>
    </location>
</feature>
<keyword evidence="27 32" id="KW-1015">Disulfide bond</keyword>
<feature type="coiled-coil region" evidence="32">
    <location>
        <begin position="627"/>
        <end position="661"/>
    </location>
</feature>
<evidence type="ECO:0000256" key="1">
    <source>
        <dbReference type="ARBA" id="ARBA00004402"/>
    </source>
</evidence>
<dbReference type="GO" id="GO:0039654">
    <property type="term" value="P:fusion of virus membrane with host endosome membrane"/>
    <property type="evidence" value="ECO:0007669"/>
    <property type="project" value="UniProtKB-UniRule"/>
</dbReference>
<evidence type="ECO:0000256" key="15">
    <source>
        <dbReference type="ARBA" id="ARBA00022703"/>
    </source>
</evidence>
<evidence type="ECO:0000256" key="10">
    <source>
        <dbReference type="ARBA" id="ARBA00022570"/>
    </source>
</evidence>
<evidence type="ECO:0000256" key="29">
    <source>
        <dbReference type="ARBA" id="ARBA00023280"/>
    </source>
</evidence>
<feature type="site" description="Cleavage; by host furin" evidence="32">
    <location>
        <begin position="505"/>
        <end position="506"/>
    </location>
</feature>
<keyword evidence="24 32" id="KW-0175">Coiled coil</keyword>
<feature type="chain" id="PRO_5023333895" description="Envelope glycoprotein gp160" evidence="32">
    <location>
        <begin position="32"/>
        <end position="850"/>
    </location>
</feature>
<evidence type="ECO:0000256" key="2">
    <source>
        <dbReference type="ARBA" id="ARBA00004433"/>
    </source>
</evidence>
<comment type="domain">
    <text evidence="32">The CD4-binding region is targeted by the antibody b12.</text>
</comment>
<evidence type="ECO:0000256" key="27">
    <source>
        <dbReference type="ARBA" id="ARBA00023157"/>
    </source>
</evidence>
<feature type="compositionally biased region" description="Basic and acidic residues" evidence="34">
    <location>
        <begin position="723"/>
        <end position="735"/>
    </location>
</feature>
<feature type="transmembrane region" description="Helical" evidence="33">
    <location>
        <begin position="20"/>
        <end position="41"/>
    </location>
</feature>
<feature type="chain" id="PRO_5023333896" description="Transmembrane protein gp41" evidence="32">
    <location>
        <begin position="506"/>
        <end position="850"/>
    </location>
</feature>
<comment type="function">
    <text evidence="32">Surface protein gp120: Attaches the virus to the host lymphoid cell by binding to the primary receptor CD4. This interaction induces a structural rearrangement creating a high affinity binding site for a chemokine coreceptor like CXCR4 and/or CCR5. Acts as a ligand for CD209/DC-SIGN and CLEC4M/DC-SIGNR, which are respectively found on dendritic cells (DCs), and on endothelial cells of liver sinusoids and lymph node sinuses. These interactions allow capture of viral particles at mucosal surfaces by these cells and subsequent transmission to permissive cells. HIV subverts the migration properties of dendritic cells to gain access to CD4+ T-cells in lymph nodes. Virus transmission to permissive T-cells occurs either in trans (without DCs infection, through viral capture and transmission), or in cis (following DCs productive infection, through the usual CD4-gp120 interaction), thereby inducing a robust infection. In trans infection, bound virions remain infectious over days and it is proposed that they are not degraded, but protected in non-lysosomal acidic organelles within the DCs close to the cell membrane thus contributing to the viral infectious potential during DCs' migration from the periphery to the lymphoid tissues. On arrival at lymphoid tissues, intact virions recycle back to DCs' cell surface allowing virus transmission to CD4+ T-cells.</text>
</comment>
<comment type="subcellular location">
    <subcellularLocation>
        <location evidence="3">Host cell membrane</location>
        <topology evidence="3">Peripheral membrane protein</topology>
    </subcellularLocation>
    <subcellularLocation>
        <location evidence="1">Host cell membrane</location>
        <topology evidence="1">Single-pass type I membrane protein</topology>
    </subcellularLocation>
    <subcellularLocation>
        <location evidence="2">Host endosome membrane</location>
        <topology evidence="2">Peripheral membrane protein</topology>
    </subcellularLocation>
    <subcellularLocation>
        <location evidence="5">Host endosome membrane</location>
        <topology evidence="5">Single-pass type I membrane protein</topology>
    </subcellularLocation>
    <subcellularLocation>
        <location evidence="6">Virion membrane</location>
        <topology evidence="6">Peripheral membrane protein</topology>
    </subcellularLocation>
    <subcellularLocation>
        <location evidence="4">Virion membrane</location>
        <topology evidence="4">Single-pass type I membrane protein</topology>
    </subcellularLocation>
</comment>
<feature type="region of interest" description="CD4-binding loop" evidence="32">
    <location>
        <begin position="363"/>
        <end position="373"/>
    </location>
</feature>
<keyword evidence="11 32" id="KW-0945">Host-virus interaction</keyword>
<comment type="PTM">
    <text evidence="32">Highly glycosylated by host. The high number of glycan on the protein is reffered to as 'glycan shield' because it contributes to hide protein sequence from adaptive immune system.</text>
</comment>
<dbReference type="SUPFAM" id="SSF56502">
    <property type="entry name" value="gp120 core"/>
    <property type="match status" value="2"/>
</dbReference>
<dbReference type="Pfam" id="PF00516">
    <property type="entry name" value="GP120"/>
    <property type="match status" value="1"/>
</dbReference>
<proteinExistence type="inferred from homology"/>
<keyword evidence="26 32" id="KW-0564">Palmitate</keyword>
<name>A0A2H4I1P5_HV1</name>
<evidence type="ECO:0000256" key="21">
    <source>
        <dbReference type="ARBA" id="ARBA00022890"/>
    </source>
</evidence>
<dbReference type="GO" id="GO:1903911">
    <property type="term" value="P:positive regulation of receptor clustering"/>
    <property type="evidence" value="ECO:0007669"/>
    <property type="project" value="UniProtKB-UniRule"/>
</dbReference>
<evidence type="ECO:0000256" key="25">
    <source>
        <dbReference type="ARBA" id="ARBA00023136"/>
    </source>
</evidence>
<dbReference type="GO" id="GO:0016020">
    <property type="term" value="C:membrane"/>
    <property type="evidence" value="ECO:0007669"/>
    <property type="project" value="UniProtKB-UniRule"/>
</dbReference>
<dbReference type="InterPro" id="IPR000777">
    <property type="entry name" value="HIV1_Gp120"/>
</dbReference>
<keyword evidence="13 32" id="KW-0165">Cleavage on pair of basic residues</keyword>
<evidence type="ECO:0000256" key="13">
    <source>
        <dbReference type="ARBA" id="ARBA00022685"/>
    </source>
</evidence>
<comment type="caution">
    <text evidence="32 33">Lacks conserved residue(s) required for the propagation of feature annotation.</text>
</comment>
<evidence type="ECO:0000256" key="26">
    <source>
        <dbReference type="ARBA" id="ARBA00023139"/>
    </source>
</evidence>
<reference evidence="37" key="1">
    <citation type="submission" date="2016-12" db="EMBL/GenBank/DDBJ databases">
        <authorList>
            <person name="Song W.-J."/>
            <person name="Kurnit D.M."/>
        </authorList>
    </citation>
    <scope>NUCLEOTIDE SEQUENCE</scope>
    <source>
        <strain evidence="37">33.15_9</strain>
    </source>
</reference>
<comment type="domain">
    <text evidence="32">Some of the most genetically diverse regions of the viral genome are present in Env. They are called variable regions 1 through 5 (V1 through V5). Coreceptor usage of gp120 is determined mainly by the primary structure of the third variable region (V3) in the outer domain of gp120. The sequence of V3 determines which coreceptor, CCR5 and/or CXCR4 (corresponding to R5/macrophage, X4/T cell and R5X4/T cell and macrophage tropism), is used to trigger the fusion potential of the Env complex, and hence which cells the virus can infect. Binding to CCR5 involves a region adjacent in addition to V3.</text>
</comment>
<evidence type="ECO:0000256" key="31">
    <source>
        <dbReference type="ARBA" id="ARBA00023296"/>
    </source>
</evidence>
<dbReference type="InterPro" id="IPR036377">
    <property type="entry name" value="Gp120_core_sf"/>
</dbReference>
<feature type="disulfide bond" evidence="32">
    <location>
        <begin position="53"/>
        <end position="73"/>
    </location>
</feature>
<keyword evidence="19 32" id="KW-1043">Host membrane</keyword>
<dbReference type="EMBL" id="KY345864">
    <property type="protein sequence ID" value="ARR71473.1"/>
    <property type="molecule type" value="Genomic_RNA"/>
</dbReference>
<evidence type="ECO:0000256" key="7">
    <source>
        <dbReference type="ARBA" id="ARBA00022506"/>
    </source>
</evidence>
<evidence type="ECO:0000256" key="19">
    <source>
        <dbReference type="ARBA" id="ARBA00022870"/>
    </source>
</evidence>
<keyword evidence="14 32" id="KW-0812">Transmembrane</keyword>
<dbReference type="GO" id="GO:0019082">
    <property type="term" value="P:viral protein processing"/>
    <property type="evidence" value="ECO:0007669"/>
    <property type="project" value="UniProtKB-UniRule"/>
</dbReference>
<comment type="miscellaneous">
    <text evidence="32">HIV-1 lineages are divided in three main groups, M (for Major), O (for Outlier), and N (for New, or Non-M, Non-O). The vast majority of strains found worldwide belong to the group M. Group O seems to be endemic to and largely confined to Cameroon and neighboring countries in West Central Africa, where these viruses represent a small minority of HIV-1 strains. The group N is represented by a limited number of isolates from Cameroonian persons. The group M is further subdivided in 9 clades or subtypes (A to D, F to H, J and K).</text>
</comment>
<dbReference type="GO" id="GO:0005198">
    <property type="term" value="F:structural molecule activity"/>
    <property type="evidence" value="ECO:0007669"/>
    <property type="project" value="UniProtKB-UniRule"/>
</dbReference>
<gene>
    <name evidence="32 37" type="primary">env</name>
</gene>
<evidence type="ECO:0000256" key="11">
    <source>
        <dbReference type="ARBA" id="ARBA00022581"/>
    </source>
</evidence>
<keyword evidence="16 32" id="KW-0732">Signal</keyword>
<evidence type="ECO:0000256" key="20">
    <source>
        <dbReference type="ARBA" id="ARBA00022879"/>
    </source>
</evidence>
<keyword evidence="18 32" id="KW-0946">Virion</keyword>
<evidence type="ECO:0000256" key="22">
    <source>
        <dbReference type="ARBA" id="ARBA00022989"/>
    </source>
</evidence>
<evidence type="ECO:0000256" key="12">
    <source>
        <dbReference type="ARBA" id="ARBA00022595"/>
    </source>
</evidence>
<evidence type="ECO:0000256" key="17">
    <source>
        <dbReference type="ARBA" id="ARBA00022804"/>
    </source>
</evidence>
<evidence type="ECO:0000259" key="35">
    <source>
        <dbReference type="Pfam" id="PF00516"/>
    </source>
</evidence>
<feature type="topological domain" description="Cytoplasmic" evidence="32">
    <location>
        <begin position="700"/>
        <end position="850"/>
    </location>
</feature>
<keyword evidence="22 32" id="KW-1133">Transmembrane helix</keyword>
<comment type="PTM">
    <text evidence="32">Specific enzymatic cleavages in vivo yield mature proteins. Envelope glycoproteins are synthesized as a inactive precursor that is heavily N-glycosylated and processed likely by host cell furin in the Golgi to yield the mature SU and TM proteins. The cleavage site between SU and TM requires the minimal sequence [KR]-X-[KR]-R. About 2 of the 9 disulfide bonds of gp41 are reduced by P4HB/PDI, following binding to CD4 receptor.</text>
</comment>
<keyword evidence="31 32" id="KW-1160">Virus entry into host cell</keyword>
<dbReference type="GO" id="GO:0075512">
    <property type="term" value="P:clathrin-dependent endocytosis of virus by host cell"/>
    <property type="evidence" value="ECO:0007669"/>
    <property type="project" value="UniProtKB-UniRule"/>
</dbReference>
<comment type="subcellular location">
    <molecule>Transmembrane protein gp41</molecule>
    <subcellularLocation>
        <location evidence="32">Virion membrane</location>
        <topology evidence="32">Single-pass type I membrane protein</topology>
    </subcellularLocation>
    <subcellularLocation>
        <location evidence="32">Host cell membrane</location>
        <topology evidence="32">Single-pass type I membrane protein</topology>
    </subcellularLocation>
    <subcellularLocation>
        <location evidence="32">Host endosome membrane</location>
        <topology evidence="32">Single-pass type I membrane protein</topology>
    </subcellularLocation>
    <text evidence="32">It is probably concentrated at the site of budding and incorporated into the virions possibly by contacts between the cytoplasmic tail of Env and the N-terminus of Gag.</text>
</comment>
<evidence type="ECO:0000256" key="18">
    <source>
        <dbReference type="ARBA" id="ARBA00022844"/>
    </source>
</evidence>
<keyword evidence="17 32" id="KW-1161">Viral attachment to host cell</keyword>
<evidence type="ECO:0000256" key="5">
    <source>
        <dbReference type="ARBA" id="ARBA00004578"/>
    </source>
</evidence>
<dbReference type="FunFam" id="2.170.40.20:FF:000004">
    <property type="entry name" value="Envelope glycoprotein gp160"/>
    <property type="match status" value="1"/>
</dbReference>